<evidence type="ECO:0000313" key="1">
    <source>
        <dbReference type="EMBL" id="KAI8572453.1"/>
    </source>
</evidence>
<reference evidence="1" key="1">
    <citation type="submission" date="2022-02" db="EMBL/GenBank/DDBJ databases">
        <title>Plant Genome Project.</title>
        <authorList>
            <person name="Zhang R.-G."/>
        </authorList>
    </citation>
    <scope>NUCLEOTIDE SEQUENCE</scope>
    <source>
        <strain evidence="1">AT1</strain>
    </source>
</reference>
<dbReference type="Proteomes" id="UP001062846">
    <property type="component" value="Chromosome 1"/>
</dbReference>
<organism evidence="1 2">
    <name type="scientific">Rhododendron molle</name>
    <name type="common">Chinese azalea</name>
    <name type="synonym">Azalea mollis</name>
    <dbReference type="NCBI Taxonomy" id="49168"/>
    <lineage>
        <taxon>Eukaryota</taxon>
        <taxon>Viridiplantae</taxon>
        <taxon>Streptophyta</taxon>
        <taxon>Embryophyta</taxon>
        <taxon>Tracheophyta</taxon>
        <taxon>Spermatophyta</taxon>
        <taxon>Magnoliopsida</taxon>
        <taxon>eudicotyledons</taxon>
        <taxon>Gunneridae</taxon>
        <taxon>Pentapetalae</taxon>
        <taxon>asterids</taxon>
        <taxon>Ericales</taxon>
        <taxon>Ericaceae</taxon>
        <taxon>Ericoideae</taxon>
        <taxon>Rhodoreae</taxon>
        <taxon>Rhododendron</taxon>
    </lineage>
</organism>
<sequence length="108" mass="12526">MKCMVAEINDKLSMENGFKPDFFTLLEKEMAKIMPESNIKASPHMNSKVKYWRQTYAKICDIVGLSRFGWDHVNKKIDVDDDAWKIYAEANPKKAKEVGGKRFPYFDG</sequence>
<evidence type="ECO:0000313" key="2">
    <source>
        <dbReference type="Proteomes" id="UP001062846"/>
    </source>
</evidence>
<proteinExistence type="predicted"/>
<name>A0ACC0Q6U2_RHOML</name>
<dbReference type="EMBL" id="CM046388">
    <property type="protein sequence ID" value="KAI8572453.1"/>
    <property type="molecule type" value="Genomic_DNA"/>
</dbReference>
<gene>
    <name evidence="1" type="ORF">RHMOL_Rhmol01G0200000</name>
</gene>
<accession>A0ACC0Q6U2</accession>
<protein>
    <submittedName>
        <fullName evidence="1">Uncharacterized protein</fullName>
    </submittedName>
</protein>
<comment type="caution">
    <text evidence="1">The sequence shown here is derived from an EMBL/GenBank/DDBJ whole genome shotgun (WGS) entry which is preliminary data.</text>
</comment>
<keyword evidence="2" id="KW-1185">Reference proteome</keyword>